<accession>A0A840YTE5</accession>
<sequence length="518" mass="58554">MKVATNSEIDEAVEFVSEPPRTESRLIVDRAGDIVDVMLRLPDIVEQRVAHRFLDGEPPTPRRILRFDFHEGQLSIFPQLTLETDKLYRQKYRRLKEIVVDLDKDHERPEEHFAVMGLLESLPSGLMRDPEWGFGFVREMKPLVHAIEHIQGVTRFVIGEIENTRVERDTFYMGEGEYSILRTGMNRIARRAQQQSLTDRSILAHNASIHVAQPDKFPLKERPYEPGMIYRLLGGTQASSVTLKGKDRAGLLAAFANNASAIARRDPKEFVQLQKDIELVSLDQLIADFELRLRRNSAEAEWQRLLEINPFILSMLFGQPIIVIQAGASVGGQTVTGSGTKIADFLAKNPVSQNAALVELKTPKTPLLGQEYRKGVFGPSAPLMGSVIQLLDQRLKLTTNIMTTRYNNSENEQLSNLDVSAVECVVVAGTTPTEKDKRTSFELMRSQLKDARVITFDELLERLQLLRELISGERYESQIEEDDFYDVEAALGIASYASDADDERWDNEVGEEADDVQV</sequence>
<feature type="domain" description="Shedu protein SduA C-terminal" evidence="1">
    <location>
        <begin position="297"/>
        <end position="460"/>
    </location>
</feature>
<dbReference type="InterPro" id="IPR025359">
    <property type="entry name" value="SduA_C"/>
</dbReference>
<comment type="caution">
    <text evidence="2">The sequence shown here is derived from an EMBL/GenBank/DDBJ whole genome shotgun (WGS) entry which is preliminary data.</text>
</comment>
<reference evidence="2 3" key="1">
    <citation type="submission" date="2020-08" db="EMBL/GenBank/DDBJ databases">
        <title>Genomic Encyclopedia of Type Strains, Phase IV (KMG-IV): sequencing the most valuable type-strain genomes for metagenomic binning, comparative biology and taxonomic classification.</title>
        <authorList>
            <person name="Goeker M."/>
        </authorList>
    </citation>
    <scope>NUCLEOTIDE SEQUENCE [LARGE SCALE GENOMIC DNA]</scope>
    <source>
        <strain evidence="2 3">DSM 26736</strain>
    </source>
</reference>
<dbReference type="RefSeq" id="WP_184091830.1">
    <property type="nucleotide sequence ID" value="NZ_JACIJF010000031.1"/>
</dbReference>
<gene>
    <name evidence="2" type="ORF">FHT02_004197</name>
</gene>
<dbReference type="EMBL" id="JACIJF010000031">
    <property type="protein sequence ID" value="MBB5712935.1"/>
    <property type="molecule type" value="Genomic_DNA"/>
</dbReference>
<dbReference type="Proteomes" id="UP000527143">
    <property type="component" value="Unassembled WGS sequence"/>
</dbReference>
<dbReference type="Pfam" id="PF14082">
    <property type="entry name" value="SduA_C"/>
    <property type="match status" value="1"/>
</dbReference>
<proteinExistence type="predicted"/>
<evidence type="ECO:0000259" key="1">
    <source>
        <dbReference type="Pfam" id="PF14082"/>
    </source>
</evidence>
<evidence type="ECO:0000313" key="3">
    <source>
        <dbReference type="Proteomes" id="UP000527143"/>
    </source>
</evidence>
<dbReference type="AlphaFoldDB" id="A0A840YTE5"/>
<keyword evidence="3" id="KW-1185">Reference proteome</keyword>
<organism evidence="2 3">
    <name type="scientific">Sphingomonas xinjiangensis</name>
    <dbReference type="NCBI Taxonomy" id="643568"/>
    <lineage>
        <taxon>Bacteria</taxon>
        <taxon>Pseudomonadati</taxon>
        <taxon>Pseudomonadota</taxon>
        <taxon>Alphaproteobacteria</taxon>
        <taxon>Sphingomonadales</taxon>
        <taxon>Sphingomonadaceae</taxon>
        <taxon>Sphingomonas</taxon>
    </lineage>
</organism>
<protein>
    <recommendedName>
        <fullName evidence="1">Shedu protein SduA C-terminal domain-containing protein</fullName>
    </recommendedName>
</protein>
<name>A0A840YTE5_9SPHN</name>
<evidence type="ECO:0000313" key="2">
    <source>
        <dbReference type="EMBL" id="MBB5712935.1"/>
    </source>
</evidence>